<keyword evidence="2" id="KW-1185">Reference proteome</keyword>
<dbReference type="SUPFAM" id="SSF53098">
    <property type="entry name" value="Ribonuclease H-like"/>
    <property type="match status" value="1"/>
</dbReference>
<sequence>MAKRSINVGRHRVRTLMRLNGLRPVWQRKFVHITDSKHGLAVYVNVLNWQFAQALPNSVWVCNVTYIRTKSGWLYLAAELDLHSRKIVE</sequence>
<name>A0A6H2H9M7_9BURK</name>
<proteinExistence type="predicted"/>
<dbReference type="AlphaFoldDB" id="A0A6H2H9M7"/>
<dbReference type="InterPro" id="IPR050900">
    <property type="entry name" value="Transposase_IS3/IS150/IS904"/>
</dbReference>
<accession>A0A6H2H9M7</accession>
<dbReference type="Proteomes" id="UP000502041">
    <property type="component" value="Chromosome"/>
</dbReference>
<gene>
    <name evidence="1" type="ORF">HC248_01889</name>
</gene>
<evidence type="ECO:0000313" key="2">
    <source>
        <dbReference type="Proteomes" id="UP000502041"/>
    </source>
</evidence>
<organism evidence="1 2">
    <name type="scientific">Polaromonas vacuolata</name>
    <dbReference type="NCBI Taxonomy" id="37448"/>
    <lineage>
        <taxon>Bacteria</taxon>
        <taxon>Pseudomonadati</taxon>
        <taxon>Pseudomonadota</taxon>
        <taxon>Betaproteobacteria</taxon>
        <taxon>Burkholderiales</taxon>
        <taxon>Comamonadaceae</taxon>
        <taxon>Polaromonas</taxon>
    </lineage>
</organism>
<dbReference type="PANTHER" id="PTHR46889">
    <property type="entry name" value="TRANSPOSASE INSF FOR INSERTION SEQUENCE IS3B-RELATED"/>
    <property type="match status" value="1"/>
</dbReference>
<dbReference type="KEGG" id="pvac:HC248_01889"/>
<dbReference type="InterPro" id="IPR012337">
    <property type="entry name" value="RNaseH-like_sf"/>
</dbReference>
<protein>
    <recommendedName>
        <fullName evidence="3">Integrase catalytic domain-containing protein</fullName>
    </recommendedName>
</protein>
<dbReference type="PANTHER" id="PTHR46889:SF4">
    <property type="entry name" value="TRANSPOSASE INSO FOR INSERTION SEQUENCE ELEMENT IS911B-RELATED"/>
    <property type="match status" value="1"/>
</dbReference>
<reference evidence="1 2" key="1">
    <citation type="submission" date="2020-04" db="EMBL/GenBank/DDBJ databases">
        <title>Complete genome of a Psychrophilic, Marine, Gas Vacuolate Bacterium Polaromonas vacuolata KCTC 22033T.</title>
        <authorList>
            <person name="Hwang K."/>
            <person name="Kim K.M."/>
        </authorList>
    </citation>
    <scope>NUCLEOTIDE SEQUENCE [LARGE SCALE GENOMIC DNA]</scope>
    <source>
        <strain evidence="1 2">KCTC 22033</strain>
    </source>
</reference>
<evidence type="ECO:0000313" key="1">
    <source>
        <dbReference type="EMBL" id="QJC56581.1"/>
    </source>
</evidence>
<evidence type="ECO:0008006" key="3">
    <source>
        <dbReference type="Google" id="ProtNLM"/>
    </source>
</evidence>
<dbReference type="EMBL" id="CP051461">
    <property type="protein sequence ID" value="QJC56581.1"/>
    <property type="molecule type" value="Genomic_DNA"/>
</dbReference>